<dbReference type="InterPro" id="IPR050993">
    <property type="entry name" value="Isochorismatase_domain"/>
</dbReference>
<evidence type="ECO:0000313" key="4">
    <source>
        <dbReference type="Proteomes" id="UP000290288"/>
    </source>
</evidence>
<dbReference type="PANTHER" id="PTHR14119">
    <property type="entry name" value="HYDROLASE"/>
    <property type="match status" value="1"/>
</dbReference>
<dbReference type="SUPFAM" id="SSF52499">
    <property type="entry name" value="Isochorismatase-like hydrolases"/>
    <property type="match status" value="1"/>
</dbReference>
<evidence type="ECO:0000313" key="3">
    <source>
        <dbReference type="EMBL" id="RXW15994.1"/>
    </source>
</evidence>
<dbReference type="PANTHER" id="PTHR14119:SF3">
    <property type="entry name" value="ISOCHORISMATASE DOMAIN-CONTAINING PROTEIN 2"/>
    <property type="match status" value="1"/>
</dbReference>
<dbReference type="Proteomes" id="UP000290288">
    <property type="component" value="Unassembled WGS sequence"/>
</dbReference>
<dbReference type="InterPro" id="IPR036380">
    <property type="entry name" value="Isochorismatase-like_sf"/>
</dbReference>
<comment type="caution">
    <text evidence="3">The sequence shown here is derived from an EMBL/GenBank/DDBJ whole genome shotgun (WGS) entry which is preliminary data.</text>
</comment>
<gene>
    <name evidence="3" type="ORF">EST38_g9861</name>
</gene>
<proteinExistence type="inferred from homology"/>
<accession>A0A4Q2DBR7</accession>
<name>A0A4Q2DBR7_9AGAR</name>
<dbReference type="AlphaFoldDB" id="A0A4Q2DBR7"/>
<dbReference type="OrthoDB" id="269496at2759"/>
<feature type="domain" description="Isochorismatase-like" evidence="2">
    <location>
        <begin position="78"/>
        <end position="163"/>
    </location>
</feature>
<comment type="similarity">
    <text evidence="1">Belongs to the isochorismatase family.</text>
</comment>
<dbReference type="InterPro" id="IPR000868">
    <property type="entry name" value="Isochorismatase-like_dom"/>
</dbReference>
<dbReference type="EMBL" id="SDEE01000485">
    <property type="protein sequence ID" value="RXW15994.1"/>
    <property type="molecule type" value="Genomic_DNA"/>
</dbReference>
<protein>
    <recommendedName>
        <fullName evidence="2">Isochorismatase-like domain-containing protein</fullName>
    </recommendedName>
</protein>
<dbReference type="Pfam" id="PF00857">
    <property type="entry name" value="Isochorismatase"/>
    <property type="match status" value="1"/>
</dbReference>
<reference evidence="3 4" key="1">
    <citation type="submission" date="2019-01" db="EMBL/GenBank/DDBJ databases">
        <title>Draft genome sequence of Psathyrella aberdarensis IHI B618.</title>
        <authorList>
            <person name="Buettner E."/>
            <person name="Kellner H."/>
        </authorList>
    </citation>
    <scope>NUCLEOTIDE SEQUENCE [LARGE SCALE GENOMIC DNA]</scope>
    <source>
        <strain evidence="3 4">IHI B618</strain>
    </source>
</reference>
<keyword evidence="4" id="KW-1185">Reference proteome</keyword>
<sequence length="200" mass="21635">MPVPTLVPANTLFFLCDIQTKFQTAIHGYGHVVATANKLIKLAKARFSIPGPQRAALGPIDPAIDLPALGDQLILNNDKTLFSMLTADVKAVLDARPTVNSIVIFGIEASSHVCVLQTVLSLLESQKYTVHVVADGISSCNAFEVPIATQRMRQEGAIIGTSESIAFQLMKDAGLPQFKTFSKFIKEDKESTRRVGQALL</sequence>
<organism evidence="3 4">
    <name type="scientific">Candolleomyces aberdarensis</name>
    <dbReference type="NCBI Taxonomy" id="2316362"/>
    <lineage>
        <taxon>Eukaryota</taxon>
        <taxon>Fungi</taxon>
        <taxon>Dikarya</taxon>
        <taxon>Basidiomycota</taxon>
        <taxon>Agaricomycotina</taxon>
        <taxon>Agaricomycetes</taxon>
        <taxon>Agaricomycetidae</taxon>
        <taxon>Agaricales</taxon>
        <taxon>Agaricineae</taxon>
        <taxon>Psathyrellaceae</taxon>
        <taxon>Candolleomyces</taxon>
    </lineage>
</organism>
<dbReference type="Gene3D" id="3.40.50.850">
    <property type="entry name" value="Isochorismatase-like"/>
    <property type="match status" value="1"/>
</dbReference>
<evidence type="ECO:0000256" key="1">
    <source>
        <dbReference type="ARBA" id="ARBA00006336"/>
    </source>
</evidence>
<dbReference type="STRING" id="2316362.A0A4Q2DBR7"/>
<evidence type="ECO:0000259" key="2">
    <source>
        <dbReference type="Pfam" id="PF00857"/>
    </source>
</evidence>